<reference evidence="1" key="1">
    <citation type="journal article" date="2021" name="Nat. Commun.">
        <title>Genetic determinants of endophytism in the Arabidopsis root mycobiome.</title>
        <authorList>
            <person name="Mesny F."/>
            <person name="Miyauchi S."/>
            <person name="Thiergart T."/>
            <person name="Pickel B."/>
            <person name="Atanasova L."/>
            <person name="Karlsson M."/>
            <person name="Huettel B."/>
            <person name="Barry K.W."/>
            <person name="Haridas S."/>
            <person name="Chen C."/>
            <person name="Bauer D."/>
            <person name="Andreopoulos W."/>
            <person name="Pangilinan J."/>
            <person name="LaButti K."/>
            <person name="Riley R."/>
            <person name="Lipzen A."/>
            <person name="Clum A."/>
            <person name="Drula E."/>
            <person name="Henrissat B."/>
            <person name="Kohler A."/>
            <person name="Grigoriev I.V."/>
            <person name="Martin F.M."/>
            <person name="Hacquard S."/>
        </authorList>
    </citation>
    <scope>NUCLEOTIDE SEQUENCE</scope>
    <source>
        <strain evidence="1">MPI-SDFR-AT-0073</strain>
    </source>
</reference>
<dbReference type="GeneID" id="70123844"/>
<organism evidence="1 2">
    <name type="scientific">Truncatella angustata</name>
    <dbReference type="NCBI Taxonomy" id="152316"/>
    <lineage>
        <taxon>Eukaryota</taxon>
        <taxon>Fungi</taxon>
        <taxon>Dikarya</taxon>
        <taxon>Ascomycota</taxon>
        <taxon>Pezizomycotina</taxon>
        <taxon>Sordariomycetes</taxon>
        <taxon>Xylariomycetidae</taxon>
        <taxon>Amphisphaeriales</taxon>
        <taxon>Sporocadaceae</taxon>
        <taxon>Truncatella</taxon>
    </lineage>
</organism>
<dbReference type="RefSeq" id="XP_045952193.1">
    <property type="nucleotide sequence ID" value="XM_046094951.1"/>
</dbReference>
<name>A0A9P8U8X9_9PEZI</name>
<dbReference type="EMBL" id="JAGPXC010000011">
    <property type="protein sequence ID" value="KAH6645679.1"/>
    <property type="molecule type" value="Genomic_DNA"/>
</dbReference>
<dbReference type="AlphaFoldDB" id="A0A9P8U8X9"/>
<comment type="caution">
    <text evidence="1">The sequence shown here is derived from an EMBL/GenBank/DDBJ whole genome shotgun (WGS) entry which is preliminary data.</text>
</comment>
<dbReference type="Gene3D" id="3.20.20.80">
    <property type="entry name" value="Glycosidases"/>
    <property type="match status" value="1"/>
</dbReference>
<dbReference type="OrthoDB" id="3445803at2759"/>
<protein>
    <recommendedName>
        <fullName evidence="3">Glycoside hydrolase family 39 protein</fullName>
    </recommendedName>
</protein>
<evidence type="ECO:0008006" key="3">
    <source>
        <dbReference type="Google" id="ProtNLM"/>
    </source>
</evidence>
<evidence type="ECO:0000313" key="1">
    <source>
        <dbReference type="EMBL" id="KAH6645679.1"/>
    </source>
</evidence>
<gene>
    <name evidence="1" type="ORF">BKA67DRAFT_122437</name>
</gene>
<dbReference type="InterPro" id="IPR017853">
    <property type="entry name" value="GH"/>
</dbReference>
<keyword evidence="2" id="KW-1185">Reference proteome</keyword>
<sequence>MEDRREYMTWGNACHFSKLNIIKHEGEMCRHYIINKLYRAELGTMQTFVFNLLAAAVMASSLDTRQSATPAVLDLAITQGTPQQLASGILYGVPDVEDQIPDVYYTGPKLNKFRAGGAQLFDVGQRGWHWNEYSVRFQSTLSNYRTARKYGGVFQLLPHDIWGTDTVNSTTAWPGDNDDWTSWDAFIDQLIADVKIYNMTPGLQIDIWNEPDNAPFWTRTIPQYLELWRRTYIKFRVDPVLSTLPLVGPSLAAPVTRSHAWWSAFFPYVIEQDVIPDEYTFHLLRNIADVSNDLAYTQAAMNSYYKNVGVPVRPWCVNEYINANTERHNSATAWHMARLERYNATGLRANWLSTSGLHDYLAELVYRPNSNSEYYPNGAWHMYRYYAQNMTGTRLASMTSGDGKLDIFGTLGNDGVVRILTGVRASTGTWTIQVNNLESLGFPASGSLTIQTWGFDYLNAQTASIGPSDRGRYTHIYSNGTLTFPIHQTTADLQTAWSFEFAFL</sequence>
<evidence type="ECO:0000313" key="2">
    <source>
        <dbReference type="Proteomes" id="UP000758603"/>
    </source>
</evidence>
<accession>A0A9P8U8X9</accession>
<dbReference type="SUPFAM" id="SSF51445">
    <property type="entry name" value="(Trans)glycosidases"/>
    <property type="match status" value="1"/>
</dbReference>
<dbReference type="Proteomes" id="UP000758603">
    <property type="component" value="Unassembled WGS sequence"/>
</dbReference>
<proteinExistence type="predicted"/>